<proteinExistence type="predicted"/>
<gene>
    <name evidence="1" type="ORF">LCGC14_1430220</name>
</gene>
<organism evidence="1">
    <name type="scientific">marine sediment metagenome</name>
    <dbReference type="NCBI Taxonomy" id="412755"/>
    <lineage>
        <taxon>unclassified sequences</taxon>
        <taxon>metagenomes</taxon>
        <taxon>ecological metagenomes</taxon>
    </lineage>
</organism>
<evidence type="ECO:0000313" key="1">
    <source>
        <dbReference type="EMBL" id="KKM71474.1"/>
    </source>
</evidence>
<accession>A0A0F9JNT8</accession>
<sequence>MSWLLEPWERVAIRQRHKESWQEWTPERVFALQEEDCQAQLRHVVEELEGE</sequence>
<dbReference type="AlphaFoldDB" id="A0A0F9JNT8"/>
<protein>
    <submittedName>
        <fullName evidence="1">Uncharacterized protein</fullName>
    </submittedName>
</protein>
<reference evidence="1" key="1">
    <citation type="journal article" date="2015" name="Nature">
        <title>Complex archaea that bridge the gap between prokaryotes and eukaryotes.</title>
        <authorList>
            <person name="Spang A."/>
            <person name="Saw J.H."/>
            <person name="Jorgensen S.L."/>
            <person name="Zaremba-Niedzwiedzka K."/>
            <person name="Martijn J."/>
            <person name="Lind A.E."/>
            <person name="van Eijk R."/>
            <person name="Schleper C."/>
            <person name="Guy L."/>
            <person name="Ettema T.J."/>
        </authorList>
    </citation>
    <scope>NUCLEOTIDE SEQUENCE</scope>
</reference>
<comment type="caution">
    <text evidence="1">The sequence shown here is derived from an EMBL/GenBank/DDBJ whole genome shotgun (WGS) entry which is preliminary data.</text>
</comment>
<dbReference type="EMBL" id="LAZR01009627">
    <property type="protein sequence ID" value="KKM71474.1"/>
    <property type="molecule type" value="Genomic_DNA"/>
</dbReference>
<name>A0A0F9JNT8_9ZZZZ</name>